<evidence type="ECO:0000313" key="1">
    <source>
        <dbReference type="EMBL" id="PZP29091.1"/>
    </source>
</evidence>
<dbReference type="EMBL" id="QFOD01000019">
    <property type="protein sequence ID" value="PZP29091.1"/>
    <property type="molecule type" value="Genomic_DNA"/>
</dbReference>
<comment type="caution">
    <text evidence="1">The sequence shown here is derived from an EMBL/GenBank/DDBJ whole genome shotgun (WGS) entry which is preliminary data.</text>
</comment>
<organism evidence="1 2">
    <name type="scientific">Roseateles depolymerans</name>
    <dbReference type="NCBI Taxonomy" id="76731"/>
    <lineage>
        <taxon>Bacteria</taxon>
        <taxon>Pseudomonadati</taxon>
        <taxon>Pseudomonadota</taxon>
        <taxon>Betaproteobacteria</taxon>
        <taxon>Burkholderiales</taxon>
        <taxon>Sphaerotilaceae</taxon>
        <taxon>Roseateles</taxon>
    </lineage>
</organism>
<accession>A0A2W5DB60</accession>
<evidence type="ECO:0000313" key="2">
    <source>
        <dbReference type="Proteomes" id="UP000249633"/>
    </source>
</evidence>
<dbReference type="Proteomes" id="UP000249633">
    <property type="component" value="Unassembled WGS sequence"/>
</dbReference>
<protein>
    <submittedName>
        <fullName evidence="1">Uncharacterized protein</fullName>
    </submittedName>
</protein>
<reference evidence="1 2" key="1">
    <citation type="submission" date="2017-08" db="EMBL/GenBank/DDBJ databases">
        <title>Infants hospitalized years apart are colonized by the same room-sourced microbial strains.</title>
        <authorList>
            <person name="Brooks B."/>
            <person name="Olm M.R."/>
            <person name="Firek B.A."/>
            <person name="Baker R."/>
            <person name="Thomas B.C."/>
            <person name="Morowitz M.J."/>
            <person name="Banfield J.F."/>
        </authorList>
    </citation>
    <scope>NUCLEOTIDE SEQUENCE [LARGE SCALE GENOMIC DNA]</scope>
    <source>
        <strain evidence="1">S2_012_000_R2_81</strain>
    </source>
</reference>
<gene>
    <name evidence="1" type="ORF">DI603_17925</name>
</gene>
<name>A0A2W5DB60_9BURK</name>
<proteinExistence type="predicted"/>
<dbReference type="AlphaFoldDB" id="A0A2W5DB60"/>
<sequence length="115" mass="12687">MRQLDDQLLRAFMERLNAKLMDEARTRANECERGLEKPELGGLIIQKVGQGMAAAVEILSDILDQRIPGQVEQDAATALVDPAWRENMRLRWNAVAGLDLSQPRAGAAPPDSDAH</sequence>